<dbReference type="GO" id="GO:0005576">
    <property type="term" value="C:extracellular region"/>
    <property type="evidence" value="ECO:0007669"/>
    <property type="project" value="UniProtKB-SubCell"/>
</dbReference>
<protein>
    <submittedName>
        <fullName evidence="6">Filamentous haemagglutinin domain protein</fullName>
    </submittedName>
</protein>
<dbReference type="AlphaFoldDB" id="A0A3S5EKJ1"/>
<proteinExistence type="predicted"/>
<evidence type="ECO:0000256" key="3">
    <source>
        <dbReference type="ARBA" id="ARBA00022729"/>
    </source>
</evidence>
<name>A0A3S5EKJ1_CAMJU</name>
<dbReference type="PANTHER" id="PTHR12338:SF8">
    <property type="entry name" value="HEME_HEMOPEXIN-BINDING PROTEIN"/>
    <property type="match status" value="1"/>
</dbReference>
<accession>A0A3S5EKJ1</accession>
<dbReference type="Pfam" id="PF05860">
    <property type="entry name" value="TPS"/>
    <property type="match status" value="1"/>
</dbReference>
<dbReference type="InterPro" id="IPR050909">
    <property type="entry name" value="Bact_Autotransporter_VF"/>
</dbReference>
<evidence type="ECO:0000259" key="5">
    <source>
        <dbReference type="SMART" id="SM00912"/>
    </source>
</evidence>
<sequence>MKKLNKLSLPLVVGSLLFTQSYALPSGGKFTHGTSGSININDKVMDITGKGQNSVIQWGGGFKIANGETVNFKGNGYNYLNIVYGSKSSHIDGKLEGGTNNIFLINPNGIVVGKGGSINANRVFLSASSIGDKEMKEFASSGTVSPVIKPNTKGNIINLGHIGTKNGDIILVANYVTNFKGSDSSTLGSFSIEAQKGYYFTPYTNITYDSWRRA</sequence>
<keyword evidence="2" id="KW-0964">Secreted</keyword>
<feature type="domain" description="Filamentous haemagglutinin FhaB/tRNA nuclease CdiA-like TPS" evidence="5">
    <location>
        <begin position="21"/>
        <end position="134"/>
    </location>
</feature>
<comment type="subcellular location">
    <subcellularLocation>
        <location evidence="1">Secreted</location>
    </subcellularLocation>
</comment>
<dbReference type="PANTHER" id="PTHR12338">
    <property type="entry name" value="AUTOTRANSPORTER"/>
    <property type="match status" value="1"/>
</dbReference>
<evidence type="ECO:0000256" key="1">
    <source>
        <dbReference type="ARBA" id="ARBA00004613"/>
    </source>
</evidence>
<dbReference type="InterPro" id="IPR011050">
    <property type="entry name" value="Pectin_lyase_fold/virulence"/>
</dbReference>
<evidence type="ECO:0000256" key="2">
    <source>
        <dbReference type="ARBA" id="ARBA00022525"/>
    </source>
</evidence>
<dbReference type="Gene3D" id="2.160.20.10">
    <property type="entry name" value="Single-stranded right-handed beta-helix, Pectin lyase-like"/>
    <property type="match status" value="1"/>
</dbReference>
<dbReference type="Proteomes" id="UP000275504">
    <property type="component" value="Chromosome"/>
</dbReference>
<dbReference type="InterPro" id="IPR012334">
    <property type="entry name" value="Pectin_lyas_fold"/>
</dbReference>
<dbReference type="InterPro" id="IPR008638">
    <property type="entry name" value="FhaB/CdiA-like_TPS"/>
</dbReference>
<evidence type="ECO:0000256" key="4">
    <source>
        <dbReference type="SAM" id="SignalP"/>
    </source>
</evidence>
<dbReference type="NCBIfam" id="TIGR01901">
    <property type="entry name" value="adhes_NPXG"/>
    <property type="match status" value="1"/>
</dbReference>
<feature type="chain" id="PRO_5018765949" evidence="4">
    <location>
        <begin position="24"/>
        <end position="214"/>
    </location>
</feature>
<evidence type="ECO:0000313" key="6">
    <source>
        <dbReference type="EMBL" id="VEG61871.1"/>
    </source>
</evidence>
<feature type="signal peptide" evidence="4">
    <location>
        <begin position="1"/>
        <end position="23"/>
    </location>
</feature>
<reference evidence="6 7" key="1">
    <citation type="submission" date="2018-12" db="EMBL/GenBank/DDBJ databases">
        <authorList>
            <consortium name="Pathogen Informatics"/>
        </authorList>
    </citation>
    <scope>NUCLEOTIDE SEQUENCE [LARGE SCALE GENOMIC DNA]</scope>
    <source>
        <strain evidence="6 7">NCTC11951</strain>
    </source>
</reference>
<organism evidence="6 7">
    <name type="scientific">Campylobacter jejuni subsp. doylei</name>
    <dbReference type="NCBI Taxonomy" id="32021"/>
    <lineage>
        <taxon>Bacteria</taxon>
        <taxon>Pseudomonadati</taxon>
        <taxon>Campylobacterota</taxon>
        <taxon>Epsilonproteobacteria</taxon>
        <taxon>Campylobacterales</taxon>
        <taxon>Campylobacteraceae</taxon>
        <taxon>Campylobacter</taxon>
    </lineage>
</organism>
<keyword evidence="3 4" id="KW-0732">Signal</keyword>
<dbReference type="SMART" id="SM00912">
    <property type="entry name" value="Haemagg_act"/>
    <property type="match status" value="1"/>
</dbReference>
<dbReference type="SUPFAM" id="SSF51126">
    <property type="entry name" value="Pectin lyase-like"/>
    <property type="match status" value="1"/>
</dbReference>
<dbReference type="EMBL" id="LR134359">
    <property type="protein sequence ID" value="VEG61871.1"/>
    <property type="molecule type" value="Genomic_DNA"/>
</dbReference>
<gene>
    <name evidence="6" type="ORF">NCTC11951_01027</name>
</gene>
<evidence type="ECO:0000313" key="7">
    <source>
        <dbReference type="Proteomes" id="UP000275504"/>
    </source>
</evidence>